<evidence type="ECO:0000256" key="1">
    <source>
        <dbReference type="ARBA" id="ARBA00001933"/>
    </source>
</evidence>
<dbReference type="Pfam" id="PF00155">
    <property type="entry name" value="Aminotran_1_2"/>
    <property type="match status" value="1"/>
</dbReference>
<proteinExistence type="inferred from homology"/>
<keyword evidence="3" id="KW-0808">Transferase</keyword>
<feature type="domain" description="Aminotransferase class I/classII large" evidence="5">
    <location>
        <begin position="36"/>
        <end position="426"/>
    </location>
</feature>
<keyword evidence="4" id="KW-0663">Pyridoxal phosphate</keyword>
<dbReference type="GO" id="GO:0009102">
    <property type="term" value="P:biotin biosynthetic process"/>
    <property type="evidence" value="ECO:0007669"/>
    <property type="project" value="TreeGrafter"/>
</dbReference>
<dbReference type="Gene3D" id="3.90.1150.10">
    <property type="entry name" value="Aspartate Aminotransferase, domain 1"/>
    <property type="match status" value="1"/>
</dbReference>
<evidence type="ECO:0000256" key="2">
    <source>
        <dbReference type="ARBA" id="ARBA00010008"/>
    </source>
</evidence>
<accession>A0A420SPI4</accession>
<dbReference type="GO" id="GO:0030170">
    <property type="term" value="F:pyridoxal phosphate binding"/>
    <property type="evidence" value="ECO:0007669"/>
    <property type="project" value="InterPro"/>
</dbReference>
<comment type="similarity">
    <text evidence="2">Belongs to the class-II pyridoxal-phosphate-dependent aminotransferase family. BioF subfamily.</text>
</comment>
<dbReference type="Gene3D" id="3.40.640.10">
    <property type="entry name" value="Type I PLP-dependent aspartate aminotransferase-like (Major domain)"/>
    <property type="match status" value="1"/>
</dbReference>
<comment type="caution">
    <text evidence="6">The sequence shown here is derived from an EMBL/GenBank/DDBJ whole genome shotgun (WGS) entry which is preliminary data.</text>
</comment>
<dbReference type="AlphaFoldDB" id="A0A420SPI4"/>
<dbReference type="PANTHER" id="PTHR13693:SF77">
    <property type="entry name" value="8-AMINO-7-OXONONANOATE SYNTHASE"/>
    <property type="match status" value="1"/>
</dbReference>
<sequence>MSKPDALEQNLQLILKDRQTRGWQLEPPAPGTLTGMVDFGSNDTLSLSSSGLLREEFLKELGKHPDFILGGRASRWGEGSTNYLFQLEEHIAEFHKADSALFFNTGYEANVAVFSTLAQPHDVVLYDSLVHASIREGMYRNRATALPFTHNDLASLRQRLLDTKHQHERVRSGLALVFVALESFYSMDGDVAPLEAIVREVKEQLPHGNAVFVIDEAHSTGLVGPWGSGLVSHLGLEKEFSIRVHTFGKAHGASGGKLQIQLQFCLAIKYLLNGTAVVLSSRECKQVLLSCVRGLIFSTAPTFTTLAAVKAGYSILASIEGERRRDVIQSNIDLFYDAIKKHVSWPDCQHLGIITIPMKPETNTVKSPVIPVIAPHGAAAILGQFLCNAKFRVLVVHFPVVPKDKERVRINLHADHTSDQILSLVDLILEWTQSRRKAGMAHFHL</sequence>
<dbReference type="InterPro" id="IPR015424">
    <property type="entry name" value="PyrdxlP-dep_Trfase"/>
</dbReference>
<evidence type="ECO:0000313" key="7">
    <source>
        <dbReference type="Proteomes" id="UP000283569"/>
    </source>
</evidence>
<dbReference type="GO" id="GO:0016740">
    <property type="term" value="F:transferase activity"/>
    <property type="evidence" value="ECO:0007669"/>
    <property type="project" value="UniProtKB-KW"/>
</dbReference>
<evidence type="ECO:0000256" key="3">
    <source>
        <dbReference type="ARBA" id="ARBA00022679"/>
    </source>
</evidence>
<gene>
    <name evidence="6" type="ORF">BFJ72_g11187</name>
</gene>
<dbReference type="InterPro" id="IPR050087">
    <property type="entry name" value="AON_synthase_class-II"/>
</dbReference>
<reference evidence="6 7" key="1">
    <citation type="journal article" date="2018" name="Sci. Rep.">
        <title>Characterisation of pathogen-specific regions and novel effector candidates in Fusarium oxysporum f. sp. cepae.</title>
        <authorList>
            <person name="Armitage A.D."/>
            <person name="Taylor A."/>
            <person name="Sobczyk M.K."/>
            <person name="Baxter L."/>
            <person name="Greenfield B.P."/>
            <person name="Bates H.J."/>
            <person name="Wilson F."/>
            <person name="Jackson A.C."/>
            <person name="Ott S."/>
            <person name="Harrison R.J."/>
            <person name="Clarkson J.P."/>
        </authorList>
    </citation>
    <scope>NUCLEOTIDE SEQUENCE [LARGE SCALE GENOMIC DNA]</scope>
    <source>
        <strain evidence="6 7">Fp_A8</strain>
    </source>
</reference>
<dbReference type="PANTHER" id="PTHR13693">
    <property type="entry name" value="CLASS II AMINOTRANSFERASE/8-AMINO-7-OXONONANOATE SYNTHASE"/>
    <property type="match status" value="1"/>
</dbReference>
<dbReference type="InterPro" id="IPR004839">
    <property type="entry name" value="Aminotransferase_I/II_large"/>
</dbReference>
<protein>
    <recommendedName>
        <fullName evidence="5">Aminotransferase class I/classII large domain-containing protein</fullName>
    </recommendedName>
</protein>
<organism evidence="6 7">
    <name type="scientific">Gibberella intermedia</name>
    <name type="common">Bulb rot disease fungus</name>
    <name type="synonym">Fusarium proliferatum</name>
    <dbReference type="NCBI Taxonomy" id="948311"/>
    <lineage>
        <taxon>Eukaryota</taxon>
        <taxon>Fungi</taxon>
        <taxon>Dikarya</taxon>
        <taxon>Ascomycota</taxon>
        <taxon>Pezizomycotina</taxon>
        <taxon>Sordariomycetes</taxon>
        <taxon>Hypocreomycetidae</taxon>
        <taxon>Hypocreales</taxon>
        <taxon>Nectriaceae</taxon>
        <taxon>Fusarium</taxon>
        <taxon>Fusarium fujikuroi species complex</taxon>
    </lineage>
</organism>
<dbReference type="EMBL" id="MRDB01000049">
    <property type="protein sequence ID" value="RKL31170.1"/>
    <property type="molecule type" value="Genomic_DNA"/>
</dbReference>
<dbReference type="InterPro" id="IPR015421">
    <property type="entry name" value="PyrdxlP-dep_Trfase_major"/>
</dbReference>
<comment type="cofactor">
    <cofactor evidence="1">
        <name>pyridoxal 5'-phosphate</name>
        <dbReference type="ChEBI" id="CHEBI:597326"/>
    </cofactor>
</comment>
<dbReference type="InterPro" id="IPR015422">
    <property type="entry name" value="PyrdxlP-dep_Trfase_small"/>
</dbReference>
<evidence type="ECO:0000313" key="6">
    <source>
        <dbReference type="EMBL" id="RKL31170.1"/>
    </source>
</evidence>
<evidence type="ECO:0000256" key="4">
    <source>
        <dbReference type="ARBA" id="ARBA00022898"/>
    </source>
</evidence>
<name>A0A420SPI4_GIBIN</name>
<dbReference type="SUPFAM" id="SSF53383">
    <property type="entry name" value="PLP-dependent transferases"/>
    <property type="match status" value="1"/>
</dbReference>
<dbReference type="Proteomes" id="UP000283569">
    <property type="component" value="Unassembled WGS sequence"/>
</dbReference>
<evidence type="ECO:0000259" key="5">
    <source>
        <dbReference type="Pfam" id="PF00155"/>
    </source>
</evidence>